<feature type="transmembrane region" description="Helical" evidence="1">
    <location>
        <begin position="117"/>
        <end position="136"/>
    </location>
</feature>
<gene>
    <name evidence="2" type="ORF">AALA52_04315</name>
</gene>
<dbReference type="EMBL" id="JBCLSH010000010">
    <property type="protein sequence ID" value="MEY8443467.1"/>
    <property type="molecule type" value="Genomic_DNA"/>
</dbReference>
<protein>
    <submittedName>
        <fullName evidence="2">Uncharacterized protein</fullName>
    </submittedName>
</protein>
<keyword evidence="1" id="KW-1133">Transmembrane helix</keyword>
<feature type="transmembrane region" description="Helical" evidence="1">
    <location>
        <begin position="12"/>
        <end position="32"/>
    </location>
</feature>
<sequence length="166" mass="18708">MDSKINKREKIIFLLMLVAFLGLNIFGGYIFASTEEFQDISSKVNMKNILSLVIILSAIISLLTFLFTSFINNIILNLLSGKKVPFWNNTYFLLIATLAVQIVFFSIRYFFGGASPNDFLLIVQSILRNGIYVFLIGKRVNLESKTTLILLSILFAIDILVGVILL</sequence>
<evidence type="ECO:0000313" key="2">
    <source>
        <dbReference type="EMBL" id="MEY8443467.1"/>
    </source>
</evidence>
<accession>A0ABV4D580</accession>
<dbReference type="RefSeq" id="WP_369948135.1">
    <property type="nucleotide sequence ID" value="NZ_JBCLSH010000010.1"/>
</dbReference>
<feature type="transmembrane region" description="Helical" evidence="1">
    <location>
        <begin position="91"/>
        <end position="111"/>
    </location>
</feature>
<dbReference type="Proteomes" id="UP001565283">
    <property type="component" value="Unassembled WGS sequence"/>
</dbReference>
<proteinExistence type="predicted"/>
<organism evidence="2 3">
    <name type="scientific">Lactococcus ileimucosae</name>
    <dbReference type="NCBI Taxonomy" id="2941329"/>
    <lineage>
        <taxon>Bacteria</taxon>
        <taxon>Bacillati</taxon>
        <taxon>Bacillota</taxon>
        <taxon>Bacilli</taxon>
        <taxon>Lactobacillales</taxon>
        <taxon>Streptococcaceae</taxon>
        <taxon>Lactococcus</taxon>
    </lineage>
</organism>
<name>A0ABV4D580_9LACT</name>
<feature type="transmembrane region" description="Helical" evidence="1">
    <location>
        <begin position="148"/>
        <end position="165"/>
    </location>
</feature>
<keyword evidence="1" id="KW-0812">Transmembrane</keyword>
<comment type="caution">
    <text evidence="2">The sequence shown here is derived from an EMBL/GenBank/DDBJ whole genome shotgun (WGS) entry which is preliminary data.</text>
</comment>
<evidence type="ECO:0000256" key="1">
    <source>
        <dbReference type="SAM" id="Phobius"/>
    </source>
</evidence>
<reference evidence="2 3" key="1">
    <citation type="submission" date="2024-03" db="EMBL/GenBank/DDBJ databases">
        <title>Mouse gut bacterial collection (mGBC) of GemPharmatech.</title>
        <authorList>
            <person name="He Y."/>
            <person name="Dong L."/>
            <person name="Wu D."/>
            <person name="Gao X."/>
            <person name="Lin Z."/>
        </authorList>
    </citation>
    <scope>NUCLEOTIDE SEQUENCE [LARGE SCALE GENOMIC DNA]</scope>
    <source>
        <strain evidence="2 3">61-15</strain>
    </source>
</reference>
<keyword evidence="3" id="KW-1185">Reference proteome</keyword>
<evidence type="ECO:0000313" key="3">
    <source>
        <dbReference type="Proteomes" id="UP001565283"/>
    </source>
</evidence>
<keyword evidence="1" id="KW-0472">Membrane</keyword>
<feature type="transmembrane region" description="Helical" evidence="1">
    <location>
        <begin position="52"/>
        <end position="79"/>
    </location>
</feature>